<dbReference type="InterPro" id="IPR029068">
    <property type="entry name" value="Glyas_Bleomycin-R_OHBP_Dase"/>
</dbReference>
<dbReference type="GO" id="GO:0046491">
    <property type="term" value="P:L-methylmalonyl-CoA metabolic process"/>
    <property type="evidence" value="ECO:0007669"/>
    <property type="project" value="TreeGrafter"/>
</dbReference>
<dbReference type="Proteomes" id="UP000831768">
    <property type="component" value="Chromosome"/>
</dbReference>
<evidence type="ECO:0000313" key="5">
    <source>
        <dbReference type="Proteomes" id="UP000831768"/>
    </source>
</evidence>
<keyword evidence="5" id="KW-1185">Reference proteome</keyword>
<protein>
    <submittedName>
        <fullName evidence="4">Methylmalonyl-CoA epimerase</fullName>
        <ecNumber evidence="4">5.1.99.1</ecNumber>
    </submittedName>
</protein>
<dbReference type="Pfam" id="PF13669">
    <property type="entry name" value="Glyoxalase_4"/>
    <property type="match status" value="1"/>
</dbReference>
<dbReference type="RefSeq" id="WP_247994687.1">
    <property type="nucleotide sequence ID" value="NZ_CP096019.1"/>
</dbReference>
<evidence type="ECO:0000256" key="1">
    <source>
        <dbReference type="ARBA" id="ARBA00009308"/>
    </source>
</evidence>
<dbReference type="PANTHER" id="PTHR43048">
    <property type="entry name" value="METHYLMALONYL-COA EPIMERASE"/>
    <property type="match status" value="1"/>
</dbReference>
<evidence type="ECO:0000256" key="2">
    <source>
        <dbReference type="ARBA" id="ARBA00022723"/>
    </source>
</evidence>
<evidence type="ECO:0000313" key="4">
    <source>
        <dbReference type="EMBL" id="UPM44030.1"/>
    </source>
</evidence>
<dbReference type="PANTHER" id="PTHR43048:SF3">
    <property type="entry name" value="METHYLMALONYL-COA EPIMERASE, MITOCHONDRIAL"/>
    <property type="match status" value="1"/>
</dbReference>
<dbReference type="GeneID" id="71927620"/>
<dbReference type="EMBL" id="CP096019">
    <property type="protein sequence ID" value="UPM44030.1"/>
    <property type="molecule type" value="Genomic_DNA"/>
</dbReference>
<comment type="similarity">
    <text evidence="1">Belongs to the methylmalonyl-CoA epimerase family.</text>
</comment>
<dbReference type="EC" id="5.1.99.1" evidence="4"/>
<dbReference type="GO" id="GO:0046872">
    <property type="term" value="F:metal ion binding"/>
    <property type="evidence" value="ECO:0007669"/>
    <property type="project" value="UniProtKB-KW"/>
</dbReference>
<dbReference type="NCBIfam" id="TIGR03081">
    <property type="entry name" value="metmalonyl_epim"/>
    <property type="match status" value="1"/>
</dbReference>
<dbReference type="AlphaFoldDB" id="A0A8U0A496"/>
<accession>A0A8U0A496</accession>
<dbReference type="Gene3D" id="3.10.180.10">
    <property type="entry name" value="2,3-Dihydroxybiphenyl 1,2-Dioxygenase, domain 1"/>
    <property type="match status" value="1"/>
</dbReference>
<feature type="domain" description="VOC" evidence="3">
    <location>
        <begin position="2"/>
        <end position="127"/>
    </location>
</feature>
<organism evidence="4 5">
    <name type="scientific">Halocatena salina</name>
    <dbReference type="NCBI Taxonomy" id="2934340"/>
    <lineage>
        <taxon>Archaea</taxon>
        <taxon>Methanobacteriati</taxon>
        <taxon>Methanobacteriota</taxon>
        <taxon>Stenosarchaea group</taxon>
        <taxon>Halobacteria</taxon>
        <taxon>Halobacteriales</taxon>
        <taxon>Natronomonadaceae</taxon>
        <taxon>Halocatena</taxon>
    </lineage>
</organism>
<gene>
    <name evidence="4" type="primary">mce</name>
    <name evidence="4" type="ORF">MW046_06195</name>
</gene>
<sequence length="127" mass="14169">MDFDHAGIATDNAEALAEQYCELFETSVVHEEKLDDLRVRFLDIDGGYFELLEPTEQGTVQRYLDHNGPGIHHLALTTADIKSALERARDMGIDLIDTTPRPGAWGHEVAFLHPKSTGGVLIEFVQH</sequence>
<name>A0A8U0A496_9EURY</name>
<dbReference type="InterPro" id="IPR051785">
    <property type="entry name" value="MMCE/EMCE_epimerase"/>
</dbReference>
<dbReference type="SUPFAM" id="SSF54593">
    <property type="entry name" value="Glyoxalase/Bleomycin resistance protein/Dihydroxybiphenyl dioxygenase"/>
    <property type="match status" value="1"/>
</dbReference>
<keyword evidence="4" id="KW-0413">Isomerase</keyword>
<dbReference type="CDD" id="cd07249">
    <property type="entry name" value="MMCE"/>
    <property type="match status" value="1"/>
</dbReference>
<dbReference type="GO" id="GO:0004493">
    <property type="term" value="F:methylmalonyl-CoA epimerase activity"/>
    <property type="evidence" value="ECO:0007669"/>
    <property type="project" value="UniProtKB-EC"/>
</dbReference>
<dbReference type="KEGG" id="haad:MW046_06195"/>
<reference evidence="4" key="1">
    <citation type="submission" date="2022-04" db="EMBL/GenBank/DDBJ databases">
        <title>Halocatena sp. nov., isolated from a salt lake.</title>
        <authorList>
            <person name="Cui H.-L."/>
        </authorList>
    </citation>
    <scope>NUCLEOTIDE SEQUENCE</scope>
    <source>
        <strain evidence="4">AD-1</strain>
    </source>
</reference>
<keyword evidence="2" id="KW-0479">Metal-binding</keyword>
<proteinExistence type="inferred from homology"/>
<dbReference type="PROSITE" id="PS51819">
    <property type="entry name" value="VOC"/>
    <property type="match status" value="1"/>
</dbReference>
<dbReference type="InterPro" id="IPR037523">
    <property type="entry name" value="VOC_core"/>
</dbReference>
<evidence type="ECO:0000259" key="3">
    <source>
        <dbReference type="PROSITE" id="PS51819"/>
    </source>
</evidence>
<dbReference type="InterPro" id="IPR017515">
    <property type="entry name" value="MeMalonyl-CoA_epimerase"/>
</dbReference>